<sequence length="337" mass="36434">MLDATKLKGGRAAFGSLSHLICGDPMRLVSVLKACAVSACALLPTASFSSNGPAATTHAATEVSAGSIIQDTGVANRLVVGELLRTLTQEIPAAACHLHNQINVEDATDNIVYGVAQIDELLDALIAGDLFWGITTPETRRKTLAEIAALREDWVPVQVAATRLLDDPTDLVAASLVYGAADMLEDRTYKLLTTLDSQYSGAAEILRRDVMFIQLSGRMAAMNQHLALEACLLASNGADPEVIEDFNRTISNYQNSLHALSHGYDAMGILPPQTPGIADKLSEIAGVWTQNRKFLDRVALSEPLSETDRHALYYGLIDERVVILDLLFLYQDHAKVH</sequence>
<proteinExistence type="predicted"/>
<evidence type="ECO:0000256" key="1">
    <source>
        <dbReference type="ARBA" id="ARBA00004141"/>
    </source>
</evidence>
<evidence type="ECO:0000259" key="5">
    <source>
        <dbReference type="Pfam" id="PF13675"/>
    </source>
</evidence>
<feature type="domain" description="NarX-like N-terminal" evidence="5">
    <location>
        <begin position="207"/>
        <end position="306"/>
    </location>
</feature>
<comment type="subcellular location">
    <subcellularLocation>
        <location evidence="1">Membrane</location>
        <topology evidence="1">Multi-pass membrane protein</topology>
    </subcellularLocation>
</comment>
<dbReference type="EMBL" id="FOZM01000002">
    <property type="protein sequence ID" value="SFS19147.1"/>
    <property type="molecule type" value="Genomic_DNA"/>
</dbReference>
<organism evidence="6 7">
    <name type="scientific">Yoonia litorea</name>
    <dbReference type="NCBI Taxonomy" id="1123755"/>
    <lineage>
        <taxon>Bacteria</taxon>
        <taxon>Pseudomonadati</taxon>
        <taxon>Pseudomonadota</taxon>
        <taxon>Alphaproteobacteria</taxon>
        <taxon>Rhodobacterales</taxon>
        <taxon>Paracoccaceae</taxon>
        <taxon>Yoonia</taxon>
    </lineage>
</organism>
<name>A0A1I6MU35_9RHOB</name>
<accession>A0A1I6MU35</accession>
<dbReference type="Pfam" id="PF13675">
    <property type="entry name" value="PilJ"/>
    <property type="match status" value="1"/>
</dbReference>
<keyword evidence="3" id="KW-1133">Transmembrane helix</keyword>
<evidence type="ECO:0000256" key="2">
    <source>
        <dbReference type="ARBA" id="ARBA00022692"/>
    </source>
</evidence>
<keyword evidence="4" id="KW-0472">Membrane</keyword>
<dbReference type="AlphaFoldDB" id="A0A1I6MU35"/>
<dbReference type="STRING" id="1123755.SAMN05444714_2108"/>
<evidence type="ECO:0000256" key="3">
    <source>
        <dbReference type="ARBA" id="ARBA00022989"/>
    </source>
</evidence>
<keyword evidence="2" id="KW-0812">Transmembrane</keyword>
<evidence type="ECO:0000313" key="6">
    <source>
        <dbReference type="EMBL" id="SFS19147.1"/>
    </source>
</evidence>
<dbReference type="Proteomes" id="UP000198926">
    <property type="component" value="Unassembled WGS sequence"/>
</dbReference>
<protein>
    <submittedName>
        <fullName evidence="6">Type IV pili methyl-accepting chemotaxis transducer N-term</fullName>
    </submittedName>
</protein>
<gene>
    <name evidence="6" type="ORF">SAMN05444714_2108</name>
</gene>
<keyword evidence="7" id="KW-1185">Reference proteome</keyword>
<dbReference type="OrthoDB" id="952521at2"/>
<reference evidence="6 7" key="1">
    <citation type="submission" date="2016-10" db="EMBL/GenBank/DDBJ databases">
        <authorList>
            <person name="de Groot N.N."/>
        </authorList>
    </citation>
    <scope>NUCLEOTIDE SEQUENCE [LARGE SCALE GENOMIC DNA]</scope>
    <source>
        <strain evidence="6 7">DSM 29433</strain>
    </source>
</reference>
<dbReference type="InterPro" id="IPR029095">
    <property type="entry name" value="NarX-like_N"/>
</dbReference>
<evidence type="ECO:0000256" key="4">
    <source>
        <dbReference type="ARBA" id="ARBA00023136"/>
    </source>
</evidence>
<evidence type="ECO:0000313" key="7">
    <source>
        <dbReference type="Proteomes" id="UP000198926"/>
    </source>
</evidence>
<dbReference type="GO" id="GO:0016020">
    <property type="term" value="C:membrane"/>
    <property type="evidence" value="ECO:0007669"/>
    <property type="project" value="UniProtKB-SubCell"/>
</dbReference>